<feature type="region of interest" description="Disordered" evidence="1">
    <location>
        <begin position="212"/>
        <end position="279"/>
    </location>
</feature>
<proteinExistence type="predicted"/>
<sequence>MGFGFGASDVYTAAALALKVYQRCRDSESEFNDISREVNVLYMVLEAIETHWKENELDSTTRKNLGVHTEGCIETLRDLEAILDKHKSLGMAKKRKLERFKWACQNLAPIRTALINKATYLSIYHETICSTANSRVIRALSIRLQETEGGKRVSPALSQASHQGLQHDDPETWLSIEADLVGAGVDALSVGSQHDLIKRFVENLWVGSDIGDVSSGAQSEELEEDGPEDYSDGQNEEVGKSEGDTASVQDLEGKINDLQEVKGRPQAPKTRSAEHSDPSIVDFQSSDVIRDSEFENLSDRVIENGKQIRARRVGAYKKVEVLFLSWDQSCIDMATETEVKTLKAVFETRFGYHTTVEHLNTRTGKKLQTQLNAKIAMFVEIHDGPDTLFIIYFTRQRKLRCDHGGLSLQEQASQYDIERRTDDLNWNVIEKLLEPAEADVLELLDW</sequence>
<name>A0AA39RA74_9LECA</name>
<accession>A0AA39RA74</accession>
<feature type="compositionally biased region" description="Basic and acidic residues" evidence="1">
    <location>
        <begin position="251"/>
        <end position="263"/>
    </location>
</feature>
<evidence type="ECO:0008006" key="4">
    <source>
        <dbReference type="Google" id="ProtNLM"/>
    </source>
</evidence>
<protein>
    <recommendedName>
        <fullName evidence="4">Fungal N-terminal domain-containing protein</fullName>
    </recommendedName>
</protein>
<reference evidence="2" key="1">
    <citation type="submission" date="2023-03" db="EMBL/GenBank/DDBJ databases">
        <title>Complete genome of Cladonia borealis.</title>
        <authorList>
            <person name="Park H."/>
        </authorList>
    </citation>
    <scope>NUCLEOTIDE SEQUENCE</scope>
    <source>
        <strain evidence="2">ANT050790</strain>
    </source>
</reference>
<dbReference type="EMBL" id="JAFEKC020000002">
    <property type="protein sequence ID" value="KAK0516695.1"/>
    <property type="molecule type" value="Genomic_DNA"/>
</dbReference>
<dbReference type="Proteomes" id="UP001166286">
    <property type="component" value="Unassembled WGS sequence"/>
</dbReference>
<evidence type="ECO:0000313" key="3">
    <source>
        <dbReference type="Proteomes" id="UP001166286"/>
    </source>
</evidence>
<comment type="caution">
    <text evidence="2">The sequence shown here is derived from an EMBL/GenBank/DDBJ whole genome shotgun (WGS) entry which is preliminary data.</text>
</comment>
<evidence type="ECO:0000313" key="2">
    <source>
        <dbReference type="EMBL" id="KAK0516695.1"/>
    </source>
</evidence>
<dbReference type="AlphaFoldDB" id="A0AA39RA74"/>
<organism evidence="2 3">
    <name type="scientific">Cladonia borealis</name>
    <dbReference type="NCBI Taxonomy" id="184061"/>
    <lineage>
        <taxon>Eukaryota</taxon>
        <taxon>Fungi</taxon>
        <taxon>Dikarya</taxon>
        <taxon>Ascomycota</taxon>
        <taxon>Pezizomycotina</taxon>
        <taxon>Lecanoromycetes</taxon>
        <taxon>OSLEUM clade</taxon>
        <taxon>Lecanoromycetidae</taxon>
        <taxon>Lecanorales</taxon>
        <taxon>Lecanorineae</taxon>
        <taxon>Cladoniaceae</taxon>
        <taxon>Cladonia</taxon>
    </lineage>
</organism>
<evidence type="ECO:0000256" key="1">
    <source>
        <dbReference type="SAM" id="MobiDB-lite"/>
    </source>
</evidence>
<keyword evidence="3" id="KW-1185">Reference proteome</keyword>
<feature type="compositionally biased region" description="Acidic residues" evidence="1">
    <location>
        <begin position="220"/>
        <end position="235"/>
    </location>
</feature>
<gene>
    <name evidence="2" type="ORF">JMJ35_001298</name>
</gene>